<keyword evidence="1" id="KW-0805">Transcription regulation</keyword>
<dbReference type="SUPFAM" id="SSF55781">
    <property type="entry name" value="GAF domain-like"/>
    <property type="match status" value="1"/>
</dbReference>
<keyword evidence="2" id="KW-0238">DNA-binding</keyword>
<dbReference type="Pfam" id="PF09339">
    <property type="entry name" value="HTH_IclR"/>
    <property type="match status" value="1"/>
</dbReference>
<organism evidence="5">
    <name type="scientific">freshwater metagenome</name>
    <dbReference type="NCBI Taxonomy" id="449393"/>
    <lineage>
        <taxon>unclassified sequences</taxon>
        <taxon>metagenomes</taxon>
        <taxon>ecological metagenomes</taxon>
    </lineage>
</organism>
<dbReference type="InterPro" id="IPR036390">
    <property type="entry name" value="WH_DNA-bd_sf"/>
</dbReference>
<dbReference type="InterPro" id="IPR029016">
    <property type="entry name" value="GAF-like_dom_sf"/>
</dbReference>
<evidence type="ECO:0000256" key="2">
    <source>
        <dbReference type="ARBA" id="ARBA00023125"/>
    </source>
</evidence>
<evidence type="ECO:0000259" key="4">
    <source>
        <dbReference type="PROSITE" id="PS51078"/>
    </source>
</evidence>
<dbReference type="InterPro" id="IPR005471">
    <property type="entry name" value="Tscrpt_reg_IclR_N"/>
</dbReference>
<dbReference type="InterPro" id="IPR050707">
    <property type="entry name" value="HTH_MetabolicPath_Reg"/>
</dbReference>
<dbReference type="SMART" id="SM00346">
    <property type="entry name" value="HTH_ICLR"/>
    <property type="match status" value="1"/>
</dbReference>
<dbReference type="Gene3D" id="1.10.10.10">
    <property type="entry name" value="Winged helix-like DNA-binding domain superfamily/Winged helix DNA-binding domain"/>
    <property type="match status" value="1"/>
</dbReference>
<reference evidence="5" key="1">
    <citation type="submission" date="2020-05" db="EMBL/GenBank/DDBJ databases">
        <authorList>
            <person name="Chiriac C."/>
            <person name="Salcher M."/>
            <person name="Ghai R."/>
            <person name="Kavagutti S V."/>
        </authorList>
    </citation>
    <scope>NUCLEOTIDE SEQUENCE</scope>
</reference>
<dbReference type="EMBL" id="CAEZYR010000121">
    <property type="protein sequence ID" value="CAB4763530.1"/>
    <property type="molecule type" value="Genomic_DNA"/>
</dbReference>
<dbReference type="Pfam" id="PF01614">
    <property type="entry name" value="IclR_C"/>
    <property type="match status" value="1"/>
</dbReference>
<gene>
    <name evidence="5" type="ORF">UFOPK2754_02570</name>
</gene>
<accession>A0A6J6UUT7</accession>
<dbReference type="GO" id="GO:0045892">
    <property type="term" value="P:negative regulation of DNA-templated transcription"/>
    <property type="evidence" value="ECO:0007669"/>
    <property type="project" value="TreeGrafter"/>
</dbReference>
<evidence type="ECO:0000256" key="1">
    <source>
        <dbReference type="ARBA" id="ARBA00023015"/>
    </source>
</evidence>
<dbReference type="AlphaFoldDB" id="A0A6J6UUT7"/>
<dbReference type="Gene3D" id="3.30.450.40">
    <property type="match status" value="1"/>
</dbReference>
<dbReference type="PROSITE" id="PS51078">
    <property type="entry name" value="ICLR_ED"/>
    <property type="match status" value="1"/>
</dbReference>
<dbReference type="InterPro" id="IPR036388">
    <property type="entry name" value="WH-like_DNA-bd_sf"/>
</dbReference>
<dbReference type="GO" id="GO:0003677">
    <property type="term" value="F:DNA binding"/>
    <property type="evidence" value="ECO:0007669"/>
    <property type="project" value="UniProtKB-KW"/>
</dbReference>
<proteinExistence type="predicted"/>
<dbReference type="SUPFAM" id="SSF46785">
    <property type="entry name" value="Winged helix' DNA-binding domain"/>
    <property type="match status" value="1"/>
</dbReference>
<sequence length="255" mass="26652">MDHMAICYIYLRLSLGGTRMAVKPLQSLARALAAIDAIAEHQPVGLSALARALDEDKSALQRVLVTLHAAGWIRPAGGELTRWELTSHPAVVATKAQRGSGILDRARLAMDQLREATGESVVLAVPDAGQIITLDVVESRHLVRSAPHRGMVLPDGGAAALAIFSRLPLEEVKSYGGAVDDPSFLDELARTRTRGWSLNAGAVSAAATSIGAALLDPGGRPVAALVVSAPTERLPRTKYAAIGALVHAASLSLSS</sequence>
<evidence type="ECO:0000256" key="3">
    <source>
        <dbReference type="ARBA" id="ARBA00023163"/>
    </source>
</evidence>
<dbReference type="GO" id="GO:0003700">
    <property type="term" value="F:DNA-binding transcription factor activity"/>
    <property type="evidence" value="ECO:0007669"/>
    <property type="project" value="TreeGrafter"/>
</dbReference>
<protein>
    <submittedName>
        <fullName evidence="5">Unannotated protein</fullName>
    </submittedName>
</protein>
<feature type="domain" description="IclR-ED" evidence="4">
    <location>
        <begin position="88"/>
        <end position="255"/>
    </location>
</feature>
<dbReference type="PANTHER" id="PTHR30136">
    <property type="entry name" value="HELIX-TURN-HELIX TRANSCRIPTIONAL REGULATOR, ICLR FAMILY"/>
    <property type="match status" value="1"/>
</dbReference>
<keyword evidence="3" id="KW-0804">Transcription</keyword>
<dbReference type="InterPro" id="IPR014757">
    <property type="entry name" value="Tscrpt_reg_IclR_C"/>
</dbReference>
<evidence type="ECO:0000313" key="5">
    <source>
        <dbReference type="EMBL" id="CAB4763530.1"/>
    </source>
</evidence>
<dbReference type="PANTHER" id="PTHR30136:SF24">
    <property type="entry name" value="HTH-TYPE TRANSCRIPTIONAL REPRESSOR ALLR"/>
    <property type="match status" value="1"/>
</dbReference>
<name>A0A6J6UUT7_9ZZZZ</name>